<dbReference type="EMBL" id="GBRH01209669">
    <property type="protein sequence ID" value="JAD88226.1"/>
    <property type="molecule type" value="Transcribed_RNA"/>
</dbReference>
<protein>
    <submittedName>
        <fullName evidence="1">Uncharacterized protein</fullName>
    </submittedName>
</protein>
<dbReference type="AlphaFoldDB" id="A0A0A9DK93"/>
<accession>A0A0A9DK93</accession>
<proteinExistence type="predicted"/>
<name>A0A0A9DK93_ARUDO</name>
<evidence type="ECO:0000313" key="1">
    <source>
        <dbReference type="EMBL" id="JAD88226.1"/>
    </source>
</evidence>
<sequence length="59" mass="7152">MLLVRNQNHHRLHLHHCRSHRSCDQHSHNHDQTLHHQHCPVHIPHQNPSLSYVHCHLHL</sequence>
<organism evidence="1">
    <name type="scientific">Arundo donax</name>
    <name type="common">Giant reed</name>
    <name type="synonym">Donax arundinaceus</name>
    <dbReference type="NCBI Taxonomy" id="35708"/>
    <lineage>
        <taxon>Eukaryota</taxon>
        <taxon>Viridiplantae</taxon>
        <taxon>Streptophyta</taxon>
        <taxon>Embryophyta</taxon>
        <taxon>Tracheophyta</taxon>
        <taxon>Spermatophyta</taxon>
        <taxon>Magnoliopsida</taxon>
        <taxon>Liliopsida</taxon>
        <taxon>Poales</taxon>
        <taxon>Poaceae</taxon>
        <taxon>PACMAD clade</taxon>
        <taxon>Arundinoideae</taxon>
        <taxon>Arundineae</taxon>
        <taxon>Arundo</taxon>
    </lineage>
</organism>
<reference evidence="1" key="1">
    <citation type="submission" date="2014-09" db="EMBL/GenBank/DDBJ databases">
        <authorList>
            <person name="Magalhaes I.L.F."/>
            <person name="Oliveira U."/>
            <person name="Santos F.R."/>
            <person name="Vidigal T.H.D.A."/>
            <person name="Brescovit A.D."/>
            <person name="Santos A.J."/>
        </authorList>
    </citation>
    <scope>NUCLEOTIDE SEQUENCE</scope>
    <source>
        <tissue evidence="1">Shoot tissue taken approximately 20 cm above the soil surface</tissue>
    </source>
</reference>
<reference evidence="1" key="2">
    <citation type="journal article" date="2015" name="Data Brief">
        <title>Shoot transcriptome of the giant reed, Arundo donax.</title>
        <authorList>
            <person name="Barrero R.A."/>
            <person name="Guerrero F.D."/>
            <person name="Moolhuijzen P."/>
            <person name="Goolsby J.A."/>
            <person name="Tidwell J."/>
            <person name="Bellgard S.E."/>
            <person name="Bellgard M.I."/>
        </authorList>
    </citation>
    <scope>NUCLEOTIDE SEQUENCE</scope>
    <source>
        <tissue evidence="1">Shoot tissue taken approximately 20 cm above the soil surface</tissue>
    </source>
</reference>